<dbReference type="Gene3D" id="1.50.10.10">
    <property type="match status" value="1"/>
</dbReference>
<evidence type="ECO:0000259" key="4">
    <source>
        <dbReference type="Pfam" id="PF05592"/>
    </source>
</evidence>
<reference evidence="8 9" key="1">
    <citation type="submission" date="2020-07" db="EMBL/GenBank/DDBJ databases">
        <title>Sequencing the genomes of 1000 actinobacteria strains.</title>
        <authorList>
            <person name="Klenk H.-P."/>
        </authorList>
    </citation>
    <scope>NUCLEOTIDE SEQUENCE [LARGE SCALE GENOMIC DNA]</scope>
    <source>
        <strain evidence="8 9">DSM 24662</strain>
    </source>
</reference>
<evidence type="ECO:0000259" key="5">
    <source>
        <dbReference type="Pfam" id="PF08531"/>
    </source>
</evidence>
<protein>
    <recommendedName>
        <fullName evidence="2">alpha-L-rhamnosidase</fullName>
        <ecNumber evidence="2">3.2.1.40</ecNumber>
    </recommendedName>
</protein>
<dbReference type="SUPFAM" id="SSF48208">
    <property type="entry name" value="Six-hairpin glycosidases"/>
    <property type="match status" value="1"/>
</dbReference>
<dbReference type="InterPro" id="IPR013737">
    <property type="entry name" value="Bac_rhamnosid_N"/>
</dbReference>
<evidence type="ECO:0000259" key="6">
    <source>
        <dbReference type="Pfam" id="PF17389"/>
    </source>
</evidence>
<dbReference type="InterPro" id="IPR016007">
    <property type="entry name" value="Alpha_rhamnosid"/>
</dbReference>
<accession>A0A7Y9KLC9</accession>
<proteinExistence type="predicted"/>
<sequence>MTPRVCEVRLERRNDQPLADVPRPRLSWIVESEAPWLQAFAEARLDGGEAVRMDTGESLFVDWPFAPLKPHERRELQLRVTSEDGATTGWSDPVTIHTSFLADGEWCASQIALTAPPVEACPGRARLEFLLLGAVRSAVLYATACGVYQVSINGRDVDDAVLKPGWRDNRERIVHEATDVTALLHEGANAIGIRFAGGWWTEEYGFHGNGRRVYGDQPSVAAQLHVELYDGTAQVIATDGKWRAAAVGEVTASSIYQGETIDARRSLPGWDEVGFDDSTWPAAAVSETSLVPQADPAEPVRRTEELSVVDVITSPAGRTILDFGQNLVGWLRVRVREAEGHAITLRHAEVLEDGELGVRPLRFAKATDTLICSGGHDTFEPQFTFHGFRYVEVSGWSGEVDASAITAVVIGSDMRRTGWFDSSHDLLNRFHENVVWGMRGNFLSLPTDCPQRDERLGWTGDIQVFAPTATSLFDCTAFLVSWLRDVALEQRRSGGICPFVVPNVLPGDPQPAAAWGDATTVVPMALYERLGDRAALVEHYPSMRAWVDVLIERAGQRMLWEGDFQYGDWLDPTAPPDRPGAARTDRDLVASAYLVRSAKLLARAADVLGYNDDATHYGEYSDRARRAWEQEYVTPGGRIMSDAQTAYALAIVYELVDAATAKALGERLAAVVHRDGGVIGTGFVGTPIITEALSSTGHADVAGRLLLQTEAPSWLYAVTMGATTIWERWDSMLPDGSINPGSMTSFNHYAFGAVADWMHRVVAGLSAVGPGFSRIRIAPTPIEGLTHASVRHETPYGSAESGWDITAGGALRVHAVIPPNTRAEVALPGMDAFVVGSGRHEWLIPHRECGDAE</sequence>
<keyword evidence="3 8" id="KW-0378">Hydrolase</keyword>
<feature type="domain" description="Bacterial alpha-L-rhamnosidase N-terminal" evidence="5">
    <location>
        <begin position="134"/>
        <end position="304"/>
    </location>
</feature>
<evidence type="ECO:0000256" key="1">
    <source>
        <dbReference type="ARBA" id="ARBA00001445"/>
    </source>
</evidence>
<name>A0A7Y9KLC9_9MICO</name>
<dbReference type="PANTHER" id="PTHR33307">
    <property type="entry name" value="ALPHA-RHAMNOSIDASE (EUROFUNG)"/>
    <property type="match status" value="1"/>
</dbReference>
<dbReference type="Pfam" id="PF25788">
    <property type="entry name" value="Ig_Rha78A_N"/>
    <property type="match status" value="1"/>
</dbReference>
<feature type="domain" description="Alpha-L-rhamnosidase six-hairpin glycosidase" evidence="6">
    <location>
        <begin position="415"/>
        <end position="762"/>
    </location>
</feature>
<comment type="caution">
    <text evidence="8">The sequence shown here is derived from an EMBL/GenBank/DDBJ whole genome shotgun (WGS) entry which is preliminary data.</text>
</comment>
<evidence type="ECO:0000256" key="3">
    <source>
        <dbReference type="ARBA" id="ARBA00022801"/>
    </source>
</evidence>
<dbReference type="InterPro" id="IPR012341">
    <property type="entry name" value="6hp_glycosidase-like_sf"/>
</dbReference>
<dbReference type="RefSeq" id="WP_179492301.1">
    <property type="nucleotide sequence ID" value="NZ_JACCBV010000001.1"/>
</dbReference>
<dbReference type="Pfam" id="PF17389">
    <property type="entry name" value="Bac_rhamnosid6H"/>
    <property type="match status" value="1"/>
</dbReference>
<dbReference type="PANTHER" id="PTHR33307:SF6">
    <property type="entry name" value="ALPHA-RHAMNOSIDASE (EUROFUNG)-RELATED"/>
    <property type="match status" value="1"/>
</dbReference>
<dbReference type="Gene3D" id="2.60.120.260">
    <property type="entry name" value="Galactose-binding domain-like"/>
    <property type="match status" value="2"/>
</dbReference>
<dbReference type="EMBL" id="JACCBV010000001">
    <property type="protein sequence ID" value="NYE21591.1"/>
    <property type="molecule type" value="Genomic_DNA"/>
</dbReference>
<dbReference type="InterPro" id="IPR008902">
    <property type="entry name" value="Rhamnosid_concanavalin"/>
</dbReference>
<dbReference type="Pfam" id="PF05592">
    <property type="entry name" value="Bac_rhamnosid"/>
    <property type="match status" value="1"/>
</dbReference>
<dbReference type="Pfam" id="PF17390">
    <property type="entry name" value="Bac_rhamnosid_C"/>
    <property type="match status" value="1"/>
</dbReference>
<dbReference type="Proteomes" id="UP000576969">
    <property type="component" value="Unassembled WGS sequence"/>
</dbReference>
<dbReference type="EC" id="3.2.1.40" evidence="2"/>
<evidence type="ECO:0000313" key="9">
    <source>
        <dbReference type="Proteomes" id="UP000576969"/>
    </source>
</evidence>
<dbReference type="GO" id="GO:0005975">
    <property type="term" value="P:carbohydrate metabolic process"/>
    <property type="evidence" value="ECO:0007669"/>
    <property type="project" value="InterPro"/>
</dbReference>
<dbReference type="InterPro" id="IPR035396">
    <property type="entry name" value="Bac_rhamnosid6H"/>
</dbReference>
<comment type="catalytic activity">
    <reaction evidence="1">
        <text>Hydrolysis of terminal non-reducing alpha-L-rhamnose residues in alpha-L-rhamnosides.</text>
        <dbReference type="EC" id="3.2.1.40"/>
    </reaction>
</comment>
<evidence type="ECO:0000256" key="2">
    <source>
        <dbReference type="ARBA" id="ARBA00012652"/>
    </source>
</evidence>
<keyword evidence="8" id="KW-0326">Glycosidase</keyword>
<dbReference type="InterPro" id="IPR008928">
    <property type="entry name" value="6-hairpin_glycosidase_sf"/>
</dbReference>
<keyword evidence="9" id="KW-1185">Reference proteome</keyword>
<dbReference type="GO" id="GO:0030596">
    <property type="term" value="F:alpha-L-rhamnosidase activity"/>
    <property type="evidence" value="ECO:0007669"/>
    <property type="project" value="UniProtKB-EC"/>
</dbReference>
<feature type="domain" description="Alpha-L-rhamnosidase C-terminal" evidence="7">
    <location>
        <begin position="764"/>
        <end position="831"/>
    </location>
</feature>
<gene>
    <name evidence="8" type="ORF">BJ991_003619</name>
</gene>
<evidence type="ECO:0000259" key="7">
    <source>
        <dbReference type="Pfam" id="PF17390"/>
    </source>
</evidence>
<dbReference type="AlphaFoldDB" id="A0A7Y9KLC9"/>
<dbReference type="Gene3D" id="2.60.420.10">
    <property type="entry name" value="Maltose phosphorylase, domain 3"/>
    <property type="match status" value="1"/>
</dbReference>
<evidence type="ECO:0000313" key="8">
    <source>
        <dbReference type="EMBL" id="NYE21591.1"/>
    </source>
</evidence>
<organism evidence="8 9">
    <name type="scientific">Microbacterium immunditiarum</name>
    <dbReference type="NCBI Taxonomy" id="337480"/>
    <lineage>
        <taxon>Bacteria</taxon>
        <taxon>Bacillati</taxon>
        <taxon>Actinomycetota</taxon>
        <taxon>Actinomycetes</taxon>
        <taxon>Micrococcales</taxon>
        <taxon>Microbacteriaceae</taxon>
        <taxon>Microbacterium</taxon>
    </lineage>
</organism>
<dbReference type="PIRSF" id="PIRSF010631">
    <property type="entry name" value="A-rhamnsds"/>
    <property type="match status" value="1"/>
</dbReference>
<feature type="domain" description="Alpha-L-rhamnosidase concanavalin-like" evidence="4">
    <location>
        <begin position="314"/>
        <end position="410"/>
    </location>
</feature>
<dbReference type="Pfam" id="PF08531">
    <property type="entry name" value="Bac_rhamnosid_N"/>
    <property type="match status" value="1"/>
</dbReference>
<dbReference type="InterPro" id="IPR035398">
    <property type="entry name" value="Bac_rhamnosid_C"/>
</dbReference>